<reference evidence="2 3" key="1">
    <citation type="journal article" date="2015" name="Genome Announc.">
        <title>Expanding the biotechnology potential of lactobacilli through comparative genomics of 213 strains and associated genera.</title>
        <authorList>
            <person name="Sun Z."/>
            <person name="Harris H.M."/>
            <person name="McCann A."/>
            <person name="Guo C."/>
            <person name="Argimon S."/>
            <person name="Zhang W."/>
            <person name="Yang X."/>
            <person name="Jeffery I.B."/>
            <person name="Cooney J.C."/>
            <person name="Kagawa T.F."/>
            <person name="Liu W."/>
            <person name="Song Y."/>
            <person name="Salvetti E."/>
            <person name="Wrobel A."/>
            <person name="Rasinkangas P."/>
            <person name="Parkhill J."/>
            <person name="Rea M.C."/>
            <person name="O'Sullivan O."/>
            <person name="Ritari J."/>
            <person name="Douillard F.P."/>
            <person name="Paul Ross R."/>
            <person name="Yang R."/>
            <person name="Briner A.E."/>
            <person name="Felis G.E."/>
            <person name="de Vos W.M."/>
            <person name="Barrangou R."/>
            <person name="Klaenhammer T.R."/>
            <person name="Caufield P.W."/>
            <person name="Cui Y."/>
            <person name="Zhang H."/>
            <person name="O'Toole P.W."/>
        </authorList>
    </citation>
    <scope>NUCLEOTIDE SEQUENCE [LARGE SCALE GENOMIC DNA]</scope>
    <source>
        <strain evidence="2 3">DSM 16991</strain>
    </source>
</reference>
<gene>
    <name evidence="2" type="ORF">FC91_GL000515</name>
</gene>
<evidence type="ECO:0000256" key="1">
    <source>
        <dbReference type="SAM" id="Phobius"/>
    </source>
</evidence>
<keyword evidence="1" id="KW-0472">Membrane</keyword>
<feature type="transmembrane region" description="Helical" evidence="1">
    <location>
        <begin position="236"/>
        <end position="255"/>
    </location>
</feature>
<evidence type="ECO:0000313" key="3">
    <source>
        <dbReference type="Proteomes" id="UP000050949"/>
    </source>
</evidence>
<proteinExistence type="predicted"/>
<evidence type="ECO:0000313" key="2">
    <source>
        <dbReference type="EMBL" id="KRM29496.1"/>
    </source>
</evidence>
<dbReference type="PATRIC" id="fig|1122147.4.peg.535"/>
<organism evidence="2 3">
    <name type="scientific">Schleiferilactobacillus harbinensis DSM 16991</name>
    <dbReference type="NCBI Taxonomy" id="1122147"/>
    <lineage>
        <taxon>Bacteria</taxon>
        <taxon>Bacillati</taxon>
        <taxon>Bacillota</taxon>
        <taxon>Bacilli</taxon>
        <taxon>Lactobacillales</taxon>
        <taxon>Lactobacillaceae</taxon>
        <taxon>Schleiferilactobacillus</taxon>
    </lineage>
</organism>
<dbReference type="RefSeq" id="WP_027828888.1">
    <property type="nucleotide sequence ID" value="NZ_AUEH01000032.1"/>
</dbReference>
<keyword evidence="1" id="KW-1133">Transmembrane helix</keyword>
<dbReference type="eggNOG" id="ENOG5032FHW">
    <property type="taxonomic scope" value="Bacteria"/>
</dbReference>
<dbReference type="EMBL" id="AZFW01000013">
    <property type="protein sequence ID" value="KRM29496.1"/>
    <property type="molecule type" value="Genomic_DNA"/>
</dbReference>
<dbReference type="AlphaFoldDB" id="A0A0R1XH43"/>
<accession>A0A0R1XH43</accession>
<dbReference type="OrthoDB" id="3124898at2"/>
<dbReference type="Proteomes" id="UP000050949">
    <property type="component" value="Unassembled WGS sequence"/>
</dbReference>
<feature type="transmembrane region" description="Helical" evidence="1">
    <location>
        <begin position="52"/>
        <end position="85"/>
    </location>
</feature>
<comment type="caution">
    <text evidence="2">The sequence shown here is derived from an EMBL/GenBank/DDBJ whole genome shotgun (WGS) entry which is preliminary data.</text>
</comment>
<protein>
    <submittedName>
        <fullName evidence="2">Uncharacterized protein</fullName>
    </submittedName>
</protein>
<feature type="transmembrane region" description="Helical" evidence="1">
    <location>
        <begin position="176"/>
        <end position="196"/>
    </location>
</feature>
<feature type="transmembrane region" description="Helical" evidence="1">
    <location>
        <begin position="144"/>
        <end position="169"/>
    </location>
</feature>
<keyword evidence="1" id="KW-0812">Transmembrane</keyword>
<sequence length="263" mass="29538">MLPFWRIKKLWWRTALMVGSLIGFGVRPSGYMGPVHDGSVLALLGYNYSLNFAFYVPLILFIGTTVLITDYWITALHFGLAHLVIERRSKTWLLGQMLLTTFLYTFLMLTTALVGTVVAIRVIYPTLPLASRLGMMFFLFDDPTIGLIVYILTHAAGYALMADFVLMIGLWIKRPFLFRASGLVISFTLYLGLGFVSSVPLTRQFFGHLYLPNLIDLQQQVGYGRYGMSTAPLTSFFFTVLLYAGLIIADGWAWLKFGGEGHG</sequence>
<name>A0A0R1XH43_9LACO</name>
<feature type="transmembrane region" description="Helical" evidence="1">
    <location>
        <begin position="97"/>
        <end position="124"/>
    </location>
</feature>